<dbReference type="Proteomes" id="UP001330184">
    <property type="component" value="Chromosome"/>
</dbReference>
<evidence type="ECO:0008006" key="3">
    <source>
        <dbReference type="Google" id="ProtNLM"/>
    </source>
</evidence>
<evidence type="ECO:0000313" key="1">
    <source>
        <dbReference type="EMBL" id="BDW94005.1"/>
    </source>
</evidence>
<dbReference type="AlphaFoldDB" id="A0AA48HLR3"/>
<keyword evidence="2" id="KW-1185">Reference proteome</keyword>
<evidence type="ECO:0000313" key="2">
    <source>
        <dbReference type="Proteomes" id="UP001330184"/>
    </source>
</evidence>
<dbReference type="InterPro" id="IPR009282">
    <property type="entry name" value="DUF937"/>
</dbReference>
<sequence>MYIATFNLNTNIMTGLLDMINSPMGKQLVSGVAGQTGQSENKTAEVLSMAMPLLMGAMKKNASTPGGAQGLMNALSSKHDGGILDDLGGLFGGGVDQNVMDDGAGILGHILGAKQPQVENALSSKSGIDAGSIAQILKIAAPILLGYLGKQTRQQNVSSPEGLNGLLGGLMGGGAAASKQQSLVESFLDSDGDGSVIDDLAGMVLNSGSSKKSGLGGMLGGLFGK</sequence>
<dbReference type="EMBL" id="AP027268">
    <property type="protein sequence ID" value="BDW94005.1"/>
    <property type="molecule type" value="Genomic_DNA"/>
</dbReference>
<proteinExistence type="predicted"/>
<protein>
    <recommendedName>
        <fullName evidence="3">DUF937 domain-containing protein</fullName>
    </recommendedName>
</protein>
<dbReference type="Pfam" id="PF06078">
    <property type="entry name" value="DUF937"/>
    <property type="match status" value="2"/>
</dbReference>
<reference evidence="1 2" key="1">
    <citation type="submission" date="2023-01" db="EMBL/GenBank/DDBJ databases">
        <title>Complete genome sequence of Muricauda aquimarina strain IFOP_LL357.</title>
        <authorList>
            <person name="Gajardo G."/>
            <person name="Ueki S."/>
            <person name="Maruyama F."/>
        </authorList>
    </citation>
    <scope>NUCLEOTIDE SEQUENCE [LARGE SCALE GENOMIC DNA]</scope>
    <source>
        <strain evidence="1 2">IFOP_LL357</strain>
    </source>
</reference>
<organism evidence="1 2">
    <name type="scientific">Flagellimonas marinaquae</name>
    <dbReference type="NCBI Taxonomy" id="254955"/>
    <lineage>
        <taxon>Bacteria</taxon>
        <taxon>Pseudomonadati</taxon>
        <taxon>Bacteroidota</taxon>
        <taxon>Flavobacteriia</taxon>
        <taxon>Flavobacteriales</taxon>
        <taxon>Flavobacteriaceae</taxon>
        <taxon>Flagellimonas</taxon>
    </lineage>
</organism>
<name>A0AA48HLR3_9FLAO</name>
<gene>
    <name evidence="1" type="ORF">MACH07_28370</name>
</gene>
<accession>A0AA48HLR3</accession>